<evidence type="ECO:0000256" key="1">
    <source>
        <dbReference type="ARBA" id="ARBA00004651"/>
    </source>
</evidence>
<keyword evidence="8" id="KW-1185">Reference proteome</keyword>
<dbReference type="Proteomes" id="UP000478837">
    <property type="component" value="Unassembled WGS sequence"/>
</dbReference>
<dbReference type="PANTHER" id="PTHR33931:SF2">
    <property type="entry name" value="HOLIN-LIKE PROTEIN CIDA"/>
    <property type="match status" value="1"/>
</dbReference>
<keyword evidence="2" id="KW-1003">Cell membrane</keyword>
<feature type="transmembrane region" description="Helical" evidence="6">
    <location>
        <begin position="82"/>
        <end position="105"/>
    </location>
</feature>
<evidence type="ECO:0000256" key="4">
    <source>
        <dbReference type="ARBA" id="ARBA00022989"/>
    </source>
</evidence>
<dbReference type="InterPro" id="IPR005538">
    <property type="entry name" value="LrgA/CidA"/>
</dbReference>
<name>A0A6L9MQS9_9ALTE</name>
<organism evidence="7 8">
    <name type="scientific">Alteromonas hispanica</name>
    <dbReference type="NCBI Taxonomy" id="315421"/>
    <lineage>
        <taxon>Bacteria</taxon>
        <taxon>Pseudomonadati</taxon>
        <taxon>Pseudomonadota</taxon>
        <taxon>Gammaproteobacteria</taxon>
        <taxon>Alteromonadales</taxon>
        <taxon>Alteromonadaceae</taxon>
        <taxon>Alteromonas/Salinimonas group</taxon>
        <taxon>Alteromonas</taxon>
    </lineage>
</organism>
<keyword evidence="4 6" id="KW-1133">Transmembrane helix</keyword>
<accession>A0A6L9MQS9</accession>
<reference evidence="7 8" key="1">
    <citation type="submission" date="2020-01" db="EMBL/GenBank/DDBJ databases">
        <title>Genomes of bacteria type strains.</title>
        <authorList>
            <person name="Chen J."/>
            <person name="Zhu S."/>
            <person name="Yang J."/>
        </authorList>
    </citation>
    <scope>NUCLEOTIDE SEQUENCE [LARGE SCALE GENOMIC DNA]</scope>
    <source>
        <strain evidence="7 8">LMG 22958</strain>
    </source>
</reference>
<feature type="transmembrane region" description="Helical" evidence="6">
    <location>
        <begin position="56"/>
        <end position="76"/>
    </location>
</feature>
<evidence type="ECO:0000256" key="6">
    <source>
        <dbReference type="SAM" id="Phobius"/>
    </source>
</evidence>
<comment type="caution">
    <text evidence="7">The sequence shown here is derived from an EMBL/GenBank/DDBJ whole genome shotgun (WGS) entry which is preliminary data.</text>
</comment>
<sequence length="122" mass="13111">MIGGVMILLSYYCGMFLSHQLSLPIPGPLLGLVILLAVLFFVPNLEKSTTLVALPFLKHMSVLFVPAVLGVSLYWNDIASNSVALFVAIVGTTALCLGLTGWFAGKLMGEGNVIRSDSKNRR</sequence>
<dbReference type="EMBL" id="JAAAWP010000002">
    <property type="protein sequence ID" value="NDW20516.1"/>
    <property type="molecule type" value="Genomic_DNA"/>
</dbReference>
<keyword evidence="3 6" id="KW-0812">Transmembrane</keyword>
<evidence type="ECO:0000256" key="2">
    <source>
        <dbReference type="ARBA" id="ARBA00022475"/>
    </source>
</evidence>
<dbReference type="PANTHER" id="PTHR33931">
    <property type="entry name" value="HOLIN-LIKE PROTEIN CIDA-RELATED"/>
    <property type="match status" value="1"/>
</dbReference>
<keyword evidence="5 6" id="KW-0472">Membrane</keyword>
<protein>
    <submittedName>
        <fullName evidence="7">CidA/LrgA family protein</fullName>
    </submittedName>
</protein>
<comment type="subcellular location">
    <subcellularLocation>
        <location evidence="1">Cell membrane</location>
        <topology evidence="1">Multi-pass membrane protein</topology>
    </subcellularLocation>
</comment>
<dbReference type="Pfam" id="PF03788">
    <property type="entry name" value="LrgA"/>
    <property type="match status" value="1"/>
</dbReference>
<feature type="transmembrane region" description="Helical" evidence="6">
    <location>
        <begin position="25"/>
        <end position="44"/>
    </location>
</feature>
<evidence type="ECO:0000313" key="7">
    <source>
        <dbReference type="EMBL" id="NDW20516.1"/>
    </source>
</evidence>
<proteinExistence type="predicted"/>
<evidence type="ECO:0000256" key="3">
    <source>
        <dbReference type="ARBA" id="ARBA00022692"/>
    </source>
</evidence>
<dbReference type="GO" id="GO:0005886">
    <property type="term" value="C:plasma membrane"/>
    <property type="evidence" value="ECO:0007669"/>
    <property type="project" value="UniProtKB-SubCell"/>
</dbReference>
<evidence type="ECO:0000256" key="5">
    <source>
        <dbReference type="ARBA" id="ARBA00023136"/>
    </source>
</evidence>
<evidence type="ECO:0000313" key="8">
    <source>
        <dbReference type="Proteomes" id="UP000478837"/>
    </source>
</evidence>
<gene>
    <name evidence="7" type="ORF">GTW09_03155</name>
</gene>
<dbReference type="AlphaFoldDB" id="A0A6L9MQS9"/>